<dbReference type="EMBL" id="JABBWK010000015">
    <property type="protein sequence ID" value="KAG1902920.1"/>
    <property type="molecule type" value="Genomic_DNA"/>
</dbReference>
<keyword evidence="2" id="KW-1185">Reference proteome</keyword>
<reference evidence="1" key="1">
    <citation type="journal article" date="2020" name="New Phytol.">
        <title>Comparative genomics reveals dynamic genome evolution in host specialist ectomycorrhizal fungi.</title>
        <authorList>
            <person name="Lofgren L.A."/>
            <person name="Nguyen N.H."/>
            <person name="Vilgalys R."/>
            <person name="Ruytinx J."/>
            <person name="Liao H.L."/>
            <person name="Branco S."/>
            <person name="Kuo A."/>
            <person name="LaButti K."/>
            <person name="Lipzen A."/>
            <person name="Andreopoulos W."/>
            <person name="Pangilinan J."/>
            <person name="Riley R."/>
            <person name="Hundley H."/>
            <person name="Na H."/>
            <person name="Barry K."/>
            <person name="Grigoriev I.V."/>
            <person name="Stajich J.E."/>
            <person name="Kennedy P.G."/>
        </authorList>
    </citation>
    <scope>NUCLEOTIDE SEQUENCE</scope>
    <source>
        <strain evidence="1">FC203</strain>
    </source>
</reference>
<dbReference type="GeneID" id="64669106"/>
<sequence length="78" mass="9092">ISKALQWWSETIWKAITCYNIQAAALNPPRPKISWKDIAEYGFLAEFDLLHHSHTDIRSNDWAKPAHQEATTKYLKLL</sequence>
<evidence type="ECO:0000313" key="1">
    <source>
        <dbReference type="EMBL" id="KAG1902920.1"/>
    </source>
</evidence>
<comment type="caution">
    <text evidence="1">The sequence shown here is derived from an EMBL/GenBank/DDBJ whole genome shotgun (WGS) entry which is preliminary data.</text>
</comment>
<proteinExistence type="predicted"/>
<accession>A0AAD4EAX0</accession>
<dbReference type="AlphaFoldDB" id="A0AAD4EAX0"/>
<organism evidence="1 2">
    <name type="scientific">Suillus fuscotomentosus</name>
    <dbReference type="NCBI Taxonomy" id="1912939"/>
    <lineage>
        <taxon>Eukaryota</taxon>
        <taxon>Fungi</taxon>
        <taxon>Dikarya</taxon>
        <taxon>Basidiomycota</taxon>
        <taxon>Agaricomycotina</taxon>
        <taxon>Agaricomycetes</taxon>
        <taxon>Agaricomycetidae</taxon>
        <taxon>Boletales</taxon>
        <taxon>Suillineae</taxon>
        <taxon>Suillaceae</taxon>
        <taxon>Suillus</taxon>
    </lineage>
</organism>
<dbReference type="Proteomes" id="UP001195769">
    <property type="component" value="Unassembled WGS sequence"/>
</dbReference>
<gene>
    <name evidence="1" type="ORF">F5891DRAFT_948438</name>
</gene>
<name>A0AAD4EAX0_9AGAM</name>
<dbReference type="RefSeq" id="XP_041228495.1">
    <property type="nucleotide sequence ID" value="XM_041374808.1"/>
</dbReference>
<protein>
    <submittedName>
        <fullName evidence="1">Uncharacterized protein</fullName>
    </submittedName>
</protein>
<evidence type="ECO:0000313" key="2">
    <source>
        <dbReference type="Proteomes" id="UP001195769"/>
    </source>
</evidence>
<feature type="non-terminal residue" evidence="1">
    <location>
        <position position="1"/>
    </location>
</feature>